<accession>A0ABW9QUL2</accession>
<keyword evidence="2" id="KW-1185">Reference proteome</keyword>
<organism evidence="1 2">
    <name type="scientific">Acidiferrimicrobium australe</name>
    <dbReference type="NCBI Taxonomy" id="2664430"/>
    <lineage>
        <taxon>Bacteria</taxon>
        <taxon>Bacillati</taxon>
        <taxon>Actinomycetota</taxon>
        <taxon>Acidimicrobiia</taxon>
        <taxon>Acidimicrobiales</taxon>
        <taxon>Acidimicrobiaceae</taxon>
        <taxon>Acidiferrimicrobium</taxon>
    </lineage>
</organism>
<reference evidence="1 2" key="1">
    <citation type="submission" date="2019-11" db="EMBL/GenBank/DDBJ databases">
        <title>Acidiferrimicrobium australis gen. nov., sp. nov., an acidophilic and obligately heterotrophic, member of the Actinobacteria that catalyses dissimilatory oxido- reduction of iron isolated from metal-rich acidic water in Chile.</title>
        <authorList>
            <person name="Gonzalez D."/>
            <person name="Huber K."/>
            <person name="Hedrich S."/>
            <person name="Rojas-Villalobos C."/>
            <person name="Quatrini R."/>
            <person name="Dinamarca M.A."/>
            <person name="Schwarz A."/>
            <person name="Canales C."/>
            <person name="Nancucheo I."/>
        </authorList>
    </citation>
    <scope>NUCLEOTIDE SEQUENCE [LARGE SCALE GENOMIC DNA]</scope>
    <source>
        <strain evidence="1 2">USS-CCA1</strain>
    </source>
</reference>
<sequence>MTRRKIAPGPVGADVDLEQEDIRLPDGSRLTDERATEIAERALVRRRGRPSVTDDESHTPSLTVRVSTTTRAALEEIAASQGRRLADVSREAFEEYIQRHAS</sequence>
<gene>
    <name evidence="1" type="ORF">GHK86_10335</name>
</gene>
<comment type="caution">
    <text evidence="1">The sequence shown here is derived from an EMBL/GenBank/DDBJ whole genome shotgun (WGS) entry which is preliminary data.</text>
</comment>
<evidence type="ECO:0000313" key="2">
    <source>
        <dbReference type="Proteomes" id="UP000437736"/>
    </source>
</evidence>
<dbReference type="Proteomes" id="UP000437736">
    <property type="component" value="Unassembled WGS sequence"/>
</dbReference>
<dbReference type="EMBL" id="WJHE01000489">
    <property type="protein sequence ID" value="MST33114.1"/>
    <property type="molecule type" value="Genomic_DNA"/>
</dbReference>
<name>A0ABW9QUL2_9ACTN</name>
<evidence type="ECO:0000313" key="1">
    <source>
        <dbReference type="EMBL" id="MST33114.1"/>
    </source>
</evidence>
<protein>
    <submittedName>
        <fullName evidence="1">CopG family transcriptional regulator</fullName>
    </submittedName>
</protein>
<proteinExistence type="predicted"/>